<dbReference type="PROSITE" id="PS50206">
    <property type="entry name" value="RHODANESE_3"/>
    <property type="match status" value="1"/>
</dbReference>
<feature type="domain" description="Rhodanese" evidence="1">
    <location>
        <begin position="220"/>
        <end position="309"/>
    </location>
</feature>
<dbReference type="AlphaFoldDB" id="A0A9W6EZU1"/>
<dbReference type="CDD" id="cd00158">
    <property type="entry name" value="RHOD"/>
    <property type="match status" value="1"/>
</dbReference>
<dbReference type="EMBL" id="BRXU01000004">
    <property type="protein sequence ID" value="GLC51418.1"/>
    <property type="molecule type" value="Genomic_DNA"/>
</dbReference>
<comment type="caution">
    <text evidence="2">The sequence shown here is derived from an EMBL/GenBank/DDBJ whole genome shotgun (WGS) entry which is preliminary data.</text>
</comment>
<dbReference type="Pfam" id="PF00581">
    <property type="entry name" value="Rhodanese"/>
    <property type="match status" value="1"/>
</dbReference>
<accession>A0A9W6EZU1</accession>
<evidence type="ECO:0000259" key="1">
    <source>
        <dbReference type="PROSITE" id="PS50206"/>
    </source>
</evidence>
<keyword evidence="3" id="KW-1185">Reference proteome</keyword>
<dbReference type="InterPro" id="IPR050229">
    <property type="entry name" value="GlpE_sulfurtransferase"/>
</dbReference>
<dbReference type="InterPro" id="IPR036873">
    <property type="entry name" value="Rhodanese-like_dom_sf"/>
</dbReference>
<dbReference type="Proteomes" id="UP001165080">
    <property type="component" value="Unassembled WGS sequence"/>
</dbReference>
<name>A0A9W6EZU1_9CHLO</name>
<reference evidence="2 3" key="1">
    <citation type="journal article" date="2023" name="Commun. Biol.">
        <title>Reorganization of the ancestral sex-determining regions during the evolution of trioecy in Pleodorina starrii.</title>
        <authorList>
            <person name="Takahashi K."/>
            <person name="Suzuki S."/>
            <person name="Kawai-Toyooka H."/>
            <person name="Yamamoto K."/>
            <person name="Hamaji T."/>
            <person name="Ootsuki R."/>
            <person name="Yamaguchi H."/>
            <person name="Kawachi M."/>
            <person name="Higashiyama T."/>
            <person name="Nozaki H."/>
        </authorList>
    </citation>
    <scope>NUCLEOTIDE SEQUENCE [LARGE SCALE GENOMIC DNA]</scope>
    <source>
        <strain evidence="2 3">NIES-4479</strain>
    </source>
</reference>
<organism evidence="2 3">
    <name type="scientific">Pleodorina starrii</name>
    <dbReference type="NCBI Taxonomy" id="330485"/>
    <lineage>
        <taxon>Eukaryota</taxon>
        <taxon>Viridiplantae</taxon>
        <taxon>Chlorophyta</taxon>
        <taxon>core chlorophytes</taxon>
        <taxon>Chlorophyceae</taxon>
        <taxon>CS clade</taxon>
        <taxon>Chlamydomonadales</taxon>
        <taxon>Volvocaceae</taxon>
        <taxon>Pleodorina</taxon>
    </lineage>
</organism>
<dbReference type="OrthoDB" id="566238at2759"/>
<sequence>MSSCALHTSGLSLAGRLSSARGQRKAIAVPEGPKSTVQATASLQSRGQLGRRQVSVRPLRVAEVVRPVDEAEERPTEERFLDVHAILSDFNPLKESHLLRWEDSDDEDGAVQAELPVAGAWEDDSSGYQGLEYQPSWIDYRDGSESDDPEALRGAPGAYKALAAVMPELGEDIDSQSMGTLQAGGLPGAPAPSAYSPEAGFQEISVVELEERLATGQFSLLLDVRSPPEYDSGHIAGATNLPLDPDLSAAVRGGSLDEFRERPIAVVCGSGMRSGQATVRLTKVFGFTNVTNVTGGMRAWASEGLPVQGQPVRSGGGCGCGGGGGGGGGCKSKQAD</sequence>
<dbReference type="Gene3D" id="3.40.250.10">
    <property type="entry name" value="Rhodanese-like domain"/>
    <property type="match status" value="1"/>
</dbReference>
<protein>
    <recommendedName>
        <fullName evidence="1">Rhodanese domain-containing protein</fullName>
    </recommendedName>
</protein>
<proteinExistence type="predicted"/>
<evidence type="ECO:0000313" key="2">
    <source>
        <dbReference type="EMBL" id="GLC51418.1"/>
    </source>
</evidence>
<dbReference type="SUPFAM" id="SSF52821">
    <property type="entry name" value="Rhodanese/Cell cycle control phosphatase"/>
    <property type="match status" value="1"/>
</dbReference>
<gene>
    <name evidence="2" type="primary">PLEST004712</name>
    <name evidence="2" type="ORF">PLESTB_000500200</name>
</gene>
<dbReference type="PANTHER" id="PTHR43031:SF1">
    <property type="entry name" value="PYRIDINE NUCLEOTIDE-DISULPHIDE OXIDOREDUCTASE"/>
    <property type="match status" value="1"/>
</dbReference>
<evidence type="ECO:0000313" key="3">
    <source>
        <dbReference type="Proteomes" id="UP001165080"/>
    </source>
</evidence>
<dbReference type="SMART" id="SM00450">
    <property type="entry name" value="RHOD"/>
    <property type="match status" value="1"/>
</dbReference>
<dbReference type="PANTHER" id="PTHR43031">
    <property type="entry name" value="FAD-DEPENDENT OXIDOREDUCTASE"/>
    <property type="match status" value="1"/>
</dbReference>
<dbReference type="InterPro" id="IPR001763">
    <property type="entry name" value="Rhodanese-like_dom"/>
</dbReference>